<reference evidence="7" key="1">
    <citation type="submission" date="2023-07" db="EMBL/GenBank/DDBJ databases">
        <authorList>
            <person name="Luz R."/>
            <person name="Cordeiro R."/>
            <person name="Fonseca A."/>
            <person name="Goncalves V."/>
        </authorList>
    </citation>
    <scope>NUCLEOTIDE SEQUENCE [LARGE SCALE GENOMIC DNA]</scope>
    <source>
        <strain evidence="7">BACA0444</strain>
    </source>
</reference>
<dbReference type="AlphaFoldDB" id="A0AAE4FRW8"/>
<evidence type="ECO:0000259" key="4">
    <source>
        <dbReference type="PROSITE" id="PS50404"/>
    </source>
</evidence>
<dbReference type="InterPro" id="IPR040079">
    <property type="entry name" value="Glutathione_S-Trfase"/>
</dbReference>
<dbReference type="Pfam" id="PF00043">
    <property type="entry name" value="GST_C"/>
    <property type="match status" value="1"/>
</dbReference>
<dbReference type="SFLD" id="SFLDG00358">
    <property type="entry name" value="Main_(cytGST)"/>
    <property type="match status" value="1"/>
</dbReference>
<keyword evidence="7" id="KW-1185">Reference proteome</keyword>
<comment type="similarity">
    <text evidence="1 3">Belongs to the GST superfamily.</text>
</comment>
<gene>
    <name evidence="6" type="ORF">RIF25_07090</name>
</gene>
<dbReference type="CDD" id="cd03046">
    <property type="entry name" value="GST_N_GTT1_like"/>
    <property type="match status" value="1"/>
</dbReference>
<dbReference type="InterPro" id="IPR004045">
    <property type="entry name" value="Glutathione_S-Trfase_N"/>
</dbReference>
<dbReference type="PANTHER" id="PTHR44051:SF8">
    <property type="entry name" value="GLUTATHIONE S-TRANSFERASE GSTA"/>
    <property type="match status" value="1"/>
</dbReference>
<feature type="domain" description="GST C-terminal" evidence="5">
    <location>
        <begin position="82"/>
        <end position="192"/>
    </location>
</feature>
<dbReference type="InterPro" id="IPR010987">
    <property type="entry name" value="Glutathione-S-Trfase_C-like"/>
</dbReference>
<comment type="caution">
    <text evidence="6">The sequence shown here is derived from an EMBL/GenBank/DDBJ whole genome shotgun (WGS) entry which is preliminary data.</text>
</comment>
<evidence type="ECO:0000256" key="2">
    <source>
        <dbReference type="ARBA" id="ARBA00022679"/>
    </source>
</evidence>
<dbReference type="Gene3D" id="1.20.1050.10">
    <property type="match status" value="1"/>
</dbReference>
<name>A0AAE4FRW8_9CYAN</name>
<dbReference type="InterPro" id="IPR036282">
    <property type="entry name" value="Glutathione-S-Trfase_C_sf"/>
</dbReference>
<dbReference type="PROSITE" id="PS50404">
    <property type="entry name" value="GST_NTER"/>
    <property type="match status" value="1"/>
</dbReference>
<dbReference type="PROSITE" id="PS50405">
    <property type="entry name" value="GST_CTER"/>
    <property type="match status" value="1"/>
</dbReference>
<dbReference type="SUPFAM" id="SSF47616">
    <property type="entry name" value="GST C-terminal domain-like"/>
    <property type="match status" value="1"/>
</dbReference>
<keyword evidence="2" id="KW-0808">Transferase</keyword>
<dbReference type="Pfam" id="PF02798">
    <property type="entry name" value="GST_N"/>
    <property type="match status" value="1"/>
</dbReference>
<evidence type="ECO:0000313" key="6">
    <source>
        <dbReference type="EMBL" id="MDS3860574.1"/>
    </source>
</evidence>
<dbReference type="GO" id="GO:0016740">
    <property type="term" value="F:transferase activity"/>
    <property type="evidence" value="ECO:0007669"/>
    <property type="project" value="UniProtKB-KW"/>
</dbReference>
<organism evidence="6 7">
    <name type="scientific">Pseudocalidococcus azoricus BACA0444</name>
    <dbReference type="NCBI Taxonomy" id="2918990"/>
    <lineage>
        <taxon>Bacteria</taxon>
        <taxon>Bacillati</taxon>
        <taxon>Cyanobacteriota</taxon>
        <taxon>Cyanophyceae</taxon>
        <taxon>Acaryochloridales</taxon>
        <taxon>Thermosynechococcaceae</taxon>
        <taxon>Pseudocalidococcus</taxon>
        <taxon>Pseudocalidococcus azoricus</taxon>
    </lineage>
</organism>
<dbReference type="SFLD" id="SFLDG01150">
    <property type="entry name" value="Main.1:_Beta-like"/>
    <property type="match status" value="1"/>
</dbReference>
<dbReference type="Gene3D" id="3.40.30.10">
    <property type="entry name" value="Glutaredoxin"/>
    <property type="match status" value="1"/>
</dbReference>
<feature type="domain" description="GST N-terminal" evidence="4">
    <location>
        <begin position="7"/>
        <end position="88"/>
    </location>
</feature>
<dbReference type="EMBL" id="JAVMIP010000004">
    <property type="protein sequence ID" value="MDS3860574.1"/>
    <property type="molecule type" value="Genomic_DNA"/>
</dbReference>
<dbReference type="SUPFAM" id="SSF52833">
    <property type="entry name" value="Thioredoxin-like"/>
    <property type="match status" value="1"/>
</dbReference>
<evidence type="ECO:0000256" key="3">
    <source>
        <dbReference type="RuleBase" id="RU003494"/>
    </source>
</evidence>
<protein>
    <submittedName>
        <fullName evidence="6">Glutathione S-transferase family protein</fullName>
    </submittedName>
</protein>
<dbReference type="PANTHER" id="PTHR44051">
    <property type="entry name" value="GLUTATHIONE S-TRANSFERASE-RELATED"/>
    <property type="match status" value="1"/>
</dbReference>
<evidence type="ECO:0000259" key="5">
    <source>
        <dbReference type="PROSITE" id="PS50405"/>
    </source>
</evidence>
<proteinExistence type="inferred from homology"/>
<dbReference type="InterPro" id="IPR004046">
    <property type="entry name" value="GST_C"/>
</dbReference>
<evidence type="ECO:0000313" key="7">
    <source>
        <dbReference type="Proteomes" id="UP001268256"/>
    </source>
</evidence>
<dbReference type="SFLD" id="SFLDS00019">
    <property type="entry name" value="Glutathione_Transferase_(cytos"/>
    <property type="match status" value="1"/>
</dbReference>
<dbReference type="InterPro" id="IPR036249">
    <property type="entry name" value="Thioredoxin-like_sf"/>
</dbReference>
<evidence type="ECO:0000256" key="1">
    <source>
        <dbReference type="ARBA" id="ARBA00007409"/>
    </source>
</evidence>
<accession>A0AAE4FRW8</accession>
<sequence length="192" mass="21088">MAQFKGVFMIQLYGGQQTRAAIVRWYLEELGIPYEFVVMDMKAGAHKQPDFLAINPMGKVPALVDGEVKLWESGAILLYLADSQEKMPEDAGARGQVYQWVLFANSTLPQAMTGEAKETQLPKLLTALDAALTGKEFLVGDTLTVADVAMASILSYAQMLFQIDFSPYSAVQSYLGGMTERSAFRKGIMGQD</sequence>
<dbReference type="FunFam" id="3.40.30.10:FF:000039">
    <property type="entry name" value="Glutathione S-transferase domain"/>
    <property type="match status" value="1"/>
</dbReference>
<dbReference type="Proteomes" id="UP001268256">
    <property type="component" value="Unassembled WGS sequence"/>
</dbReference>